<dbReference type="RefSeq" id="WP_255923434.1">
    <property type="nucleotide sequence ID" value="NZ_JANFNG010000034.1"/>
</dbReference>
<reference evidence="2" key="1">
    <citation type="submission" date="2022-06" db="EMBL/GenBank/DDBJ databases">
        <title>Draft genome sequence of Streptomyces sp. RB6PN25 isolated from peat swamp forest in Thailand.</title>
        <authorList>
            <person name="Duangmal K."/>
            <person name="Klaysubun C."/>
        </authorList>
    </citation>
    <scope>NUCLEOTIDE SEQUENCE</scope>
    <source>
        <strain evidence="2">RB6PN25</strain>
    </source>
</reference>
<organism evidence="2 3">
    <name type="scientific">Streptomyces humicola</name>
    <dbReference type="NCBI Taxonomy" id="2953240"/>
    <lineage>
        <taxon>Bacteria</taxon>
        <taxon>Bacillati</taxon>
        <taxon>Actinomycetota</taxon>
        <taxon>Actinomycetes</taxon>
        <taxon>Kitasatosporales</taxon>
        <taxon>Streptomycetaceae</taxon>
        <taxon>Streptomyces</taxon>
    </lineage>
</organism>
<evidence type="ECO:0000256" key="1">
    <source>
        <dbReference type="SAM" id="MobiDB-lite"/>
    </source>
</evidence>
<evidence type="ECO:0000313" key="3">
    <source>
        <dbReference type="Proteomes" id="UP001057702"/>
    </source>
</evidence>
<comment type="caution">
    <text evidence="2">The sequence shown here is derived from an EMBL/GenBank/DDBJ whole genome shotgun (WGS) entry which is preliminary data.</text>
</comment>
<accession>A0ABT1Q4Q9</accession>
<evidence type="ECO:0000313" key="2">
    <source>
        <dbReference type="EMBL" id="MCQ4084368.1"/>
    </source>
</evidence>
<dbReference type="Proteomes" id="UP001057702">
    <property type="component" value="Unassembled WGS sequence"/>
</dbReference>
<keyword evidence="3" id="KW-1185">Reference proteome</keyword>
<sequence>MGKASRGKRERSRDRAGQWMASRAALTAQRLRRLSLRDLSGNPWVQMMLASNINNVIGELHGVLLHSDLSDVADDPAGLEWDAAMSMTLGKQGFRPPWPRAPREVAAWQIRQIGKLLRQAEVFVISPAAHAAVMAAAATLEPADVSTLDRDRDVIVPIGLLVLPEPVVVVNRTGSLSDTAAFGWQFVTQHQVLPTAQYAGVRVTTFMDRDGPVQPAEWQLAVRQARASGTPLPPLVPDGMYGMRGDGCLAEESTETMADLSERHRQLQKALTQASQWRSEPVPEMGEWGGGRVEDPFDDFAGRYMFAFWRLISQGITAADQPQAPFGPRTAADRGGGSEPDDPEVRVIRLTAPAPRTTDTPGEKKARVYHHRWPVRMHKVRQWYPSRQEHRVIWRGPYIKGPADAPLMMGEKAYLVDS</sequence>
<dbReference type="EMBL" id="JANFNG010000034">
    <property type="protein sequence ID" value="MCQ4084368.1"/>
    <property type="molecule type" value="Genomic_DNA"/>
</dbReference>
<proteinExistence type="predicted"/>
<feature type="region of interest" description="Disordered" evidence="1">
    <location>
        <begin position="271"/>
        <end position="291"/>
    </location>
</feature>
<protein>
    <submittedName>
        <fullName evidence="2">Uncharacterized protein</fullName>
    </submittedName>
</protein>
<feature type="region of interest" description="Disordered" evidence="1">
    <location>
        <begin position="319"/>
        <end position="344"/>
    </location>
</feature>
<name>A0ABT1Q4Q9_9ACTN</name>
<gene>
    <name evidence="2" type="ORF">NGB36_28250</name>
</gene>